<dbReference type="EMBL" id="BSTK01000002">
    <property type="protein sequence ID" value="GLY83927.1"/>
    <property type="molecule type" value="Genomic_DNA"/>
</dbReference>
<organism evidence="2 3">
    <name type="scientific">Actinoallomurus iriomotensis</name>
    <dbReference type="NCBI Taxonomy" id="478107"/>
    <lineage>
        <taxon>Bacteria</taxon>
        <taxon>Bacillati</taxon>
        <taxon>Actinomycetota</taxon>
        <taxon>Actinomycetes</taxon>
        <taxon>Streptosporangiales</taxon>
        <taxon>Thermomonosporaceae</taxon>
        <taxon>Actinoallomurus</taxon>
    </lineage>
</organism>
<keyword evidence="2" id="KW-0378">Hydrolase</keyword>
<dbReference type="RefSeq" id="WP_285568602.1">
    <property type="nucleotide sequence ID" value="NZ_BSTK01000002.1"/>
</dbReference>
<keyword evidence="3" id="KW-1185">Reference proteome</keyword>
<dbReference type="Proteomes" id="UP001165074">
    <property type="component" value="Unassembled WGS sequence"/>
</dbReference>
<comment type="caution">
    <text evidence="2">The sequence shown here is derived from an EMBL/GenBank/DDBJ whole genome shotgun (WGS) entry which is preliminary data.</text>
</comment>
<accession>A0A9W6S1H6</accession>
<proteinExistence type="predicted"/>
<sequence length="283" mass="30320">MNGPLPGELLLVGDDRLHVVEEGTGTPPVLLTSGLGGAWFDWNPVAELLRERHRVIAFDRPGLGGSPPAGHRPAGLCAEADRLAGLARRTGEAVIVVAHSLAGFHAEAFARRYPELVEGLVLVDPSVEQDRPPHAWRLSRLAPAAGLAGRAIGMTGLARFAGPRIRGAVMRRITERGDVAPPEFSRAVYGRAHVLGTLIAENAAYRQLAADLLTLRESAPFPEVPLCVITALGDVRGDGRGWRRAHADIAALSPYGRQIILPRTGHLVQIDRPEVIAEAVDRL</sequence>
<dbReference type="SUPFAM" id="SSF53474">
    <property type="entry name" value="alpha/beta-Hydrolases"/>
    <property type="match status" value="1"/>
</dbReference>
<dbReference type="Gene3D" id="3.40.50.1820">
    <property type="entry name" value="alpha/beta hydrolase"/>
    <property type="match status" value="1"/>
</dbReference>
<protein>
    <submittedName>
        <fullName evidence="2">Hydrolase or acyltransferase of alpha/beta superfamily protein</fullName>
    </submittedName>
</protein>
<keyword evidence="2" id="KW-0012">Acyltransferase</keyword>
<keyword evidence="2" id="KW-0808">Transferase</keyword>
<evidence type="ECO:0000259" key="1">
    <source>
        <dbReference type="Pfam" id="PF12697"/>
    </source>
</evidence>
<evidence type="ECO:0000313" key="3">
    <source>
        <dbReference type="Proteomes" id="UP001165074"/>
    </source>
</evidence>
<dbReference type="GO" id="GO:0016746">
    <property type="term" value="F:acyltransferase activity"/>
    <property type="evidence" value="ECO:0007669"/>
    <property type="project" value="UniProtKB-KW"/>
</dbReference>
<reference evidence="2" key="1">
    <citation type="submission" date="2023-03" db="EMBL/GenBank/DDBJ databases">
        <title>Actinoallomurus iriomotensis NBRC 103684.</title>
        <authorList>
            <person name="Ichikawa N."/>
            <person name="Sato H."/>
            <person name="Tonouchi N."/>
        </authorList>
    </citation>
    <scope>NUCLEOTIDE SEQUENCE</scope>
    <source>
        <strain evidence="2">NBRC 103684</strain>
    </source>
</reference>
<dbReference type="PRINTS" id="PR00111">
    <property type="entry name" value="ABHYDROLASE"/>
</dbReference>
<dbReference type="GO" id="GO:0016787">
    <property type="term" value="F:hydrolase activity"/>
    <property type="evidence" value="ECO:0007669"/>
    <property type="project" value="UniProtKB-KW"/>
</dbReference>
<dbReference type="PANTHER" id="PTHR43798">
    <property type="entry name" value="MONOACYLGLYCEROL LIPASE"/>
    <property type="match status" value="1"/>
</dbReference>
<dbReference type="Pfam" id="PF12697">
    <property type="entry name" value="Abhydrolase_6"/>
    <property type="match status" value="1"/>
</dbReference>
<evidence type="ECO:0000313" key="2">
    <source>
        <dbReference type="EMBL" id="GLY83927.1"/>
    </source>
</evidence>
<dbReference type="InterPro" id="IPR050266">
    <property type="entry name" value="AB_hydrolase_sf"/>
</dbReference>
<dbReference type="InterPro" id="IPR000073">
    <property type="entry name" value="AB_hydrolase_1"/>
</dbReference>
<dbReference type="AlphaFoldDB" id="A0A9W6S1H6"/>
<gene>
    <name evidence="2" type="ORF">Airi02_018560</name>
</gene>
<feature type="domain" description="AB hydrolase-1" evidence="1">
    <location>
        <begin position="29"/>
        <end position="279"/>
    </location>
</feature>
<name>A0A9W6S1H6_9ACTN</name>
<dbReference type="InterPro" id="IPR029058">
    <property type="entry name" value="AB_hydrolase_fold"/>
</dbReference>